<dbReference type="Proteomes" id="UP001150538">
    <property type="component" value="Unassembled WGS sequence"/>
</dbReference>
<gene>
    <name evidence="12" type="ORF">H4219_005720</name>
</gene>
<keyword evidence="7" id="KW-0496">Mitochondrion</keyword>
<dbReference type="PANTHER" id="PTHR45624">
    <property type="entry name" value="MITOCHONDRIAL BASIC AMINO ACIDS TRANSPORTER-RELATED"/>
    <property type="match status" value="1"/>
</dbReference>
<dbReference type="Pfam" id="PF00153">
    <property type="entry name" value="Mito_carr"/>
    <property type="match status" value="1"/>
</dbReference>
<dbReference type="EMBL" id="JANBPU010000377">
    <property type="protein sequence ID" value="KAJ1912114.1"/>
    <property type="molecule type" value="Genomic_DNA"/>
</dbReference>
<dbReference type="Gene3D" id="1.50.40.10">
    <property type="entry name" value="Mitochondrial carrier domain"/>
    <property type="match status" value="1"/>
</dbReference>
<dbReference type="InterPro" id="IPR023395">
    <property type="entry name" value="MCP_dom_sf"/>
</dbReference>
<evidence type="ECO:0000256" key="10">
    <source>
        <dbReference type="RuleBase" id="RU000488"/>
    </source>
</evidence>
<proteinExistence type="inferred from homology"/>
<evidence type="ECO:0000256" key="6">
    <source>
        <dbReference type="ARBA" id="ARBA00022989"/>
    </source>
</evidence>
<organism evidence="12 13">
    <name type="scientific">Mycoemilia scoparia</name>
    <dbReference type="NCBI Taxonomy" id="417184"/>
    <lineage>
        <taxon>Eukaryota</taxon>
        <taxon>Fungi</taxon>
        <taxon>Fungi incertae sedis</taxon>
        <taxon>Zoopagomycota</taxon>
        <taxon>Kickxellomycotina</taxon>
        <taxon>Kickxellomycetes</taxon>
        <taxon>Kickxellales</taxon>
        <taxon>Kickxellaceae</taxon>
        <taxon>Mycoemilia</taxon>
    </lineage>
</organism>
<evidence type="ECO:0000256" key="8">
    <source>
        <dbReference type="ARBA" id="ARBA00023136"/>
    </source>
</evidence>
<dbReference type="GO" id="GO:0022857">
    <property type="term" value="F:transmembrane transporter activity"/>
    <property type="evidence" value="ECO:0007669"/>
    <property type="project" value="TreeGrafter"/>
</dbReference>
<dbReference type="OrthoDB" id="3364892at2759"/>
<dbReference type="GO" id="GO:0031966">
    <property type="term" value="C:mitochondrial membrane"/>
    <property type="evidence" value="ECO:0007669"/>
    <property type="project" value="UniProtKB-SubCell"/>
</dbReference>
<feature type="transmembrane region" description="Helical" evidence="11">
    <location>
        <begin position="21"/>
        <end position="44"/>
    </location>
</feature>
<comment type="subcellular location">
    <subcellularLocation>
        <location evidence="1">Mitochondrion membrane</location>
        <topology evidence="1">Multi-pass membrane protein</topology>
    </subcellularLocation>
</comment>
<evidence type="ECO:0000256" key="3">
    <source>
        <dbReference type="ARBA" id="ARBA00022448"/>
    </source>
</evidence>
<dbReference type="SUPFAM" id="SSF103506">
    <property type="entry name" value="Mitochondrial carrier"/>
    <property type="match status" value="1"/>
</dbReference>
<keyword evidence="6 11" id="KW-1133">Transmembrane helix</keyword>
<keyword evidence="8 9" id="KW-0472">Membrane</keyword>
<accession>A0A9W7ZMZ1</accession>
<evidence type="ECO:0000256" key="9">
    <source>
        <dbReference type="PROSITE-ProRule" id="PRU00282"/>
    </source>
</evidence>
<keyword evidence="5" id="KW-0677">Repeat</keyword>
<sequence length="392" mass="44594">MLSHAVHQKGWKFLPRYVIQPMVANWAVGFALFTTYTAALPAAYMRSSVMQTVYPDSPKKPTTIVPPFAAGALAGLAQSIVATPLDALRIRFEVEDMLNGRYQSWFGFVKDKVTEDGIARLYRGFRITAVKDVLGFSAFFGIFEFTKIELLEVYRNLMKEGRKIRELAKKQGTSEDGIVKSIITGADSDSDKFTRSEIAQLRRMAIYQRYNDLVPDLDVDEVASNPQQAQPSPRAPIKAPLYVLPSLLLPPYLGQASCILIAGGTAALAYQAIDYPLEQLRNYVYTELAKNEIKTVENKILHALRKHYRTIKKEILSSKTRPDVEWHPYHHFWNGLKQHAAKELNRSPESFWTPIRYLYSGWFGVAIRSVPATSIGLLFYEIVKQWLEDEYM</sequence>
<feature type="repeat" description="Solcar" evidence="9">
    <location>
        <begin position="62"/>
        <end position="149"/>
    </location>
</feature>
<dbReference type="InterPro" id="IPR018108">
    <property type="entry name" value="MCP_transmembrane"/>
</dbReference>
<protein>
    <recommendedName>
        <fullName evidence="14">Mitochondrial carrier</fullName>
    </recommendedName>
</protein>
<comment type="similarity">
    <text evidence="2 10">Belongs to the mitochondrial carrier (TC 2.A.29) family.</text>
</comment>
<evidence type="ECO:0000256" key="4">
    <source>
        <dbReference type="ARBA" id="ARBA00022692"/>
    </source>
</evidence>
<comment type="caution">
    <text evidence="12">The sequence shown here is derived from an EMBL/GenBank/DDBJ whole genome shotgun (WGS) entry which is preliminary data.</text>
</comment>
<keyword evidence="4 9" id="KW-0812">Transmembrane</keyword>
<keyword evidence="13" id="KW-1185">Reference proteome</keyword>
<evidence type="ECO:0000256" key="7">
    <source>
        <dbReference type="ARBA" id="ARBA00023128"/>
    </source>
</evidence>
<evidence type="ECO:0008006" key="14">
    <source>
        <dbReference type="Google" id="ProtNLM"/>
    </source>
</evidence>
<evidence type="ECO:0000256" key="1">
    <source>
        <dbReference type="ARBA" id="ARBA00004225"/>
    </source>
</evidence>
<dbReference type="InterPro" id="IPR050567">
    <property type="entry name" value="Mitochondrial_Carrier"/>
</dbReference>
<reference evidence="12" key="1">
    <citation type="submission" date="2022-07" db="EMBL/GenBank/DDBJ databases">
        <title>Phylogenomic reconstructions and comparative analyses of Kickxellomycotina fungi.</title>
        <authorList>
            <person name="Reynolds N.K."/>
            <person name="Stajich J.E."/>
            <person name="Barry K."/>
            <person name="Grigoriev I.V."/>
            <person name="Crous P."/>
            <person name="Smith M.E."/>
        </authorList>
    </citation>
    <scope>NUCLEOTIDE SEQUENCE</scope>
    <source>
        <strain evidence="12">NBRC 100468</strain>
    </source>
</reference>
<evidence type="ECO:0000313" key="13">
    <source>
        <dbReference type="Proteomes" id="UP001150538"/>
    </source>
</evidence>
<evidence type="ECO:0000313" key="12">
    <source>
        <dbReference type="EMBL" id="KAJ1912114.1"/>
    </source>
</evidence>
<evidence type="ECO:0000256" key="5">
    <source>
        <dbReference type="ARBA" id="ARBA00022737"/>
    </source>
</evidence>
<evidence type="ECO:0000256" key="2">
    <source>
        <dbReference type="ARBA" id="ARBA00006375"/>
    </source>
</evidence>
<dbReference type="AlphaFoldDB" id="A0A9W7ZMZ1"/>
<dbReference type="PANTHER" id="PTHR45624:SF26">
    <property type="entry name" value="CARRIER PROTEIN, PUTATIVE (AFU_ORTHOLOGUE AFUA_1G07710)-RELATED"/>
    <property type="match status" value="1"/>
</dbReference>
<keyword evidence="3 10" id="KW-0813">Transport</keyword>
<evidence type="ECO:0000256" key="11">
    <source>
        <dbReference type="SAM" id="Phobius"/>
    </source>
</evidence>
<name>A0A9W7ZMZ1_9FUNG</name>
<dbReference type="PROSITE" id="PS50920">
    <property type="entry name" value="SOLCAR"/>
    <property type="match status" value="1"/>
</dbReference>